<name>A0A2Z7BXZ5_9LAMI</name>
<dbReference type="EMBL" id="KV000974">
    <property type="protein sequence ID" value="KZV39451.1"/>
    <property type="molecule type" value="Genomic_DNA"/>
</dbReference>
<sequence>MDRCSFQNNSFVSSEEMKNATVVCPKPRRLSRIEATVSEPSSMRPLRWHVSYQQEIFDVKARNELLDIILTKGDCSDQSVKQHVSIPPFFSGSPPSRVSNPLIQDSRFANERFTPVSAGAMPTSSGLGSSPSSTRKGGLVRANYGISPTVRVEGFDYLNRDRRRILTLA</sequence>
<dbReference type="OrthoDB" id="1917254at2759"/>
<reference evidence="1 2" key="1">
    <citation type="journal article" date="2015" name="Proc. Natl. Acad. Sci. U.S.A.">
        <title>The resurrection genome of Boea hygrometrica: A blueprint for survival of dehydration.</title>
        <authorList>
            <person name="Xiao L."/>
            <person name="Yang G."/>
            <person name="Zhang L."/>
            <person name="Yang X."/>
            <person name="Zhao S."/>
            <person name="Ji Z."/>
            <person name="Zhou Q."/>
            <person name="Hu M."/>
            <person name="Wang Y."/>
            <person name="Chen M."/>
            <person name="Xu Y."/>
            <person name="Jin H."/>
            <person name="Xiao X."/>
            <person name="Hu G."/>
            <person name="Bao F."/>
            <person name="Hu Y."/>
            <person name="Wan P."/>
            <person name="Li L."/>
            <person name="Deng X."/>
            <person name="Kuang T."/>
            <person name="Xiang C."/>
            <person name="Zhu J.K."/>
            <person name="Oliver M.J."/>
            <person name="He Y."/>
        </authorList>
    </citation>
    <scope>NUCLEOTIDE SEQUENCE [LARGE SCALE GENOMIC DNA]</scope>
    <source>
        <strain evidence="2">cv. XS01</strain>
    </source>
</reference>
<keyword evidence="2" id="KW-1185">Reference proteome</keyword>
<dbReference type="PANTHER" id="PTHR33384:SF1">
    <property type="entry name" value="EXPRESSED PROTEIN"/>
    <property type="match status" value="1"/>
</dbReference>
<proteinExistence type="predicted"/>
<evidence type="ECO:0000313" key="1">
    <source>
        <dbReference type="EMBL" id="KZV39451.1"/>
    </source>
</evidence>
<organism evidence="1 2">
    <name type="scientific">Dorcoceras hygrometricum</name>
    <dbReference type="NCBI Taxonomy" id="472368"/>
    <lineage>
        <taxon>Eukaryota</taxon>
        <taxon>Viridiplantae</taxon>
        <taxon>Streptophyta</taxon>
        <taxon>Embryophyta</taxon>
        <taxon>Tracheophyta</taxon>
        <taxon>Spermatophyta</taxon>
        <taxon>Magnoliopsida</taxon>
        <taxon>eudicotyledons</taxon>
        <taxon>Gunneridae</taxon>
        <taxon>Pentapetalae</taxon>
        <taxon>asterids</taxon>
        <taxon>lamiids</taxon>
        <taxon>Lamiales</taxon>
        <taxon>Gesneriaceae</taxon>
        <taxon>Didymocarpoideae</taxon>
        <taxon>Trichosporeae</taxon>
        <taxon>Loxocarpinae</taxon>
        <taxon>Dorcoceras</taxon>
    </lineage>
</organism>
<evidence type="ECO:0000313" key="2">
    <source>
        <dbReference type="Proteomes" id="UP000250235"/>
    </source>
</evidence>
<dbReference type="Proteomes" id="UP000250235">
    <property type="component" value="Unassembled WGS sequence"/>
</dbReference>
<dbReference type="PANTHER" id="PTHR33384">
    <property type="entry name" value="EXPRESSED PROTEIN"/>
    <property type="match status" value="1"/>
</dbReference>
<protein>
    <submittedName>
        <fullName evidence="1">Uncharacterized protein</fullName>
    </submittedName>
</protein>
<accession>A0A2Z7BXZ5</accession>
<dbReference type="AlphaFoldDB" id="A0A2Z7BXZ5"/>
<gene>
    <name evidence="1" type="ORF">F511_35516</name>
</gene>